<dbReference type="EMBL" id="LXQA010111404">
    <property type="protein sequence ID" value="MCI18693.1"/>
    <property type="molecule type" value="Genomic_DNA"/>
</dbReference>
<reference evidence="3 4" key="1">
    <citation type="journal article" date="2018" name="Front. Plant Sci.">
        <title>Red Clover (Trifolium pratense) and Zigzag Clover (T. medium) - A Picture of Genomic Similarities and Differences.</title>
        <authorList>
            <person name="Dluhosova J."/>
            <person name="Istvanek J."/>
            <person name="Nedelnik J."/>
            <person name="Repkova J."/>
        </authorList>
    </citation>
    <scope>NUCLEOTIDE SEQUENCE [LARGE SCALE GENOMIC DNA]</scope>
    <source>
        <strain evidence="4">cv. 10/8</strain>
        <tissue evidence="3">Leaf</tissue>
    </source>
</reference>
<comment type="caution">
    <text evidence="3">The sequence shown here is derived from an EMBL/GenBank/DDBJ whole genome shotgun (WGS) entry which is preliminary data.</text>
</comment>
<feature type="region of interest" description="Disordered" evidence="1">
    <location>
        <begin position="1"/>
        <end position="46"/>
    </location>
</feature>
<organism evidence="3 4">
    <name type="scientific">Trifolium medium</name>
    <dbReference type="NCBI Taxonomy" id="97028"/>
    <lineage>
        <taxon>Eukaryota</taxon>
        <taxon>Viridiplantae</taxon>
        <taxon>Streptophyta</taxon>
        <taxon>Embryophyta</taxon>
        <taxon>Tracheophyta</taxon>
        <taxon>Spermatophyta</taxon>
        <taxon>Magnoliopsida</taxon>
        <taxon>eudicotyledons</taxon>
        <taxon>Gunneridae</taxon>
        <taxon>Pentapetalae</taxon>
        <taxon>rosids</taxon>
        <taxon>fabids</taxon>
        <taxon>Fabales</taxon>
        <taxon>Fabaceae</taxon>
        <taxon>Papilionoideae</taxon>
        <taxon>50 kb inversion clade</taxon>
        <taxon>NPAAA clade</taxon>
        <taxon>Hologalegina</taxon>
        <taxon>IRL clade</taxon>
        <taxon>Trifolieae</taxon>
        <taxon>Trifolium</taxon>
    </lineage>
</organism>
<evidence type="ECO:0000256" key="1">
    <source>
        <dbReference type="SAM" id="MobiDB-lite"/>
    </source>
</evidence>
<proteinExistence type="predicted"/>
<feature type="compositionally biased region" description="Acidic residues" evidence="1">
    <location>
        <begin position="26"/>
        <end position="35"/>
    </location>
</feature>
<dbReference type="GO" id="GO:0005643">
    <property type="term" value="C:nuclear pore"/>
    <property type="evidence" value="ECO:0007669"/>
    <property type="project" value="InterPro"/>
</dbReference>
<protein>
    <submittedName>
        <fullName evidence="3">Brefeldin A resistance protein</fullName>
    </submittedName>
</protein>
<feature type="compositionally biased region" description="Basic and acidic residues" evidence="1">
    <location>
        <begin position="16"/>
        <end position="25"/>
    </location>
</feature>
<name>A0A392Q2R9_9FABA</name>
<feature type="domain" description="Nuclear pore complex NUP2/50/61" evidence="2">
    <location>
        <begin position="12"/>
        <end position="46"/>
    </location>
</feature>
<evidence type="ECO:0000259" key="2">
    <source>
        <dbReference type="Pfam" id="PF08911"/>
    </source>
</evidence>
<dbReference type="InterPro" id="IPR015007">
    <property type="entry name" value="NUP2/50/61"/>
</dbReference>
<dbReference type="Proteomes" id="UP000265520">
    <property type="component" value="Unassembled WGS sequence"/>
</dbReference>
<sequence length="46" mass="5054">MADAENALQSSKKRAAGRELTRETPIDDEEDDVDLEAGTFKKASDE</sequence>
<feature type="non-terminal residue" evidence="3">
    <location>
        <position position="46"/>
    </location>
</feature>
<accession>A0A392Q2R9</accession>
<evidence type="ECO:0000313" key="4">
    <source>
        <dbReference type="Proteomes" id="UP000265520"/>
    </source>
</evidence>
<dbReference type="Pfam" id="PF08911">
    <property type="entry name" value="NUP50"/>
    <property type="match status" value="1"/>
</dbReference>
<dbReference type="AlphaFoldDB" id="A0A392Q2R9"/>
<keyword evidence="4" id="KW-1185">Reference proteome</keyword>
<evidence type="ECO:0000313" key="3">
    <source>
        <dbReference type="EMBL" id="MCI18693.1"/>
    </source>
</evidence>